<protein>
    <submittedName>
        <fullName evidence="5">Uncharacterized protein</fullName>
    </submittedName>
</protein>
<evidence type="ECO:0000256" key="3">
    <source>
        <dbReference type="SAM" id="SignalP"/>
    </source>
</evidence>
<accession>A0AAF3EED5</accession>
<evidence type="ECO:0000313" key="4">
    <source>
        <dbReference type="Proteomes" id="UP000887575"/>
    </source>
</evidence>
<name>A0AAF3EED5_9BILA</name>
<dbReference type="PANTHER" id="PTHR22943">
    <property type="entry name" value="7-TRANSMEMBRANE DOMAIN RECEPTOR C.ELEGANS"/>
    <property type="match status" value="1"/>
</dbReference>
<dbReference type="AlphaFoldDB" id="A0AAF3EED5"/>
<feature type="compositionally biased region" description="Polar residues" evidence="1">
    <location>
        <begin position="253"/>
        <end position="266"/>
    </location>
</feature>
<reference evidence="5" key="1">
    <citation type="submission" date="2024-02" db="UniProtKB">
        <authorList>
            <consortium name="WormBaseParasite"/>
        </authorList>
    </citation>
    <scope>IDENTIFICATION</scope>
</reference>
<keyword evidence="2" id="KW-0812">Transmembrane</keyword>
<sequence length="276" mass="30703">MRCILLFCSLIGLTFAVSCWSDSSDNEKHTKEKKVMDCGSDCNYCAKGTGKFKAGTINGKTSGSLWLCGCGLEIITLTGVECKDKGSQSVSNAYVDDYFKTCDIDLKLAKLTMNIWALIFRLHEPACCMCFCGYKTYNGMSNVVASAKTRRLQRQLFYSLVTLTAIPLAFIYGPLVLCFLGPIVGLGMGRFGIVYHWLLTIPPFFEPIVLIYFIGDYRRAALGILGRLDCCSLFPQIWRGELFTSSAYKTSTANNSTQQTRPSSEVNRSENDRNNL</sequence>
<organism evidence="4 5">
    <name type="scientific">Mesorhabditis belari</name>
    <dbReference type="NCBI Taxonomy" id="2138241"/>
    <lineage>
        <taxon>Eukaryota</taxon>
        <taxon>Metazoa</taxon>
        <taxon>Ecdysozoa</taxon>
        <taxon>Nematoda</taxon>
        <taxon>Chromadorea</taxon>
        <taxon>Rhabditida</taxon>
        <taxon>Rhabditina</taxon>
        <taxon>Rhabditomorpha</taxon>
        <taxon>Rhabditoidea</taxon>
        <taxon>Rhabditidae</taxon>
        <taxon>Mesorhabditinae</taxon>
        <taxon>Mesorhabditis</taxon>
    </lineage>
</organism>
<evidence type="ECO:0000256" key="2">
    <source>
        <dbReference type="SAM" id="Phobius"/>
    </source>
</evidence>
<evidence type="ECO:0000256" key="1">
    <source>
        <dbReference type="SAM" id="MobiDB-lite"/>
    </source>
</evidence>
<dbReference type="WBParaSite" id="MBELARI_LOCUS12312">
    <property type="protein sequence ID" value="MBELARI_LOCUS12312"/>
    <property type="gene ID" value="MBELARI_LOCUS12312"/>
</dbReference>
<keyword evidence="2" id="KW-0472">Membrane</keyword>
<keyword evidence="4" id="KW-1185">Reference proteome</keyword>
<proteinExistence type="predicted"/>
<dbReference type="PANTHER" id="PTHR22943:SF248">
    <property type="entry name" value="SEVEN TM RECEPTOR"/>
    <property type="match status" value="1"/>
</dbReference>
<feature type="compositionally biased region" description="Basic and acidic residues" evidence="1">
    <location>
        <begin position="267"/>
        <end position="276"/>
    </location>
</feature>
<feature type="transmembrane region" description="Helical" evidence="2">
    <location>
        <begin position="194"/>
        <end position="214"/>
    </location>
</feature>
<dbReference type="PROSITE" id="PS51257">
    <property type="entry name" value="PROKAR_LIPOPROTEIN"/>
    <property type="match status" value="1"/>
</dbReference>
<feature type="signal peptide" evidence="3">
    <location>
        <begin position="1"/>
        <end position="16"/>
    </location>
</feature>
<keyword evidence="2" id="KW-1133">Transmembrane helix</keyword>
<evidence type="ECO:0000313" key="5">
    <source>
        <dbReference type="WBParaSite" id="MBELARI_LOCUS12312"/>
    </source>
</evidence>
<dbReference type="Gene3D" id="1.20.1070.10">
    <property type="entry name" value="Rhodopsin 7-helix transmembrane proteins"/>
    <property type="match status" value="1"/>
</dbReference>
<feature type="chain" id="PRO_5042046696" evidence="3">
    <location>
        <begin position="17"/>
        <end position="276"/>
    </location>
</feature>
<dbReference type="Proteomes" id="UP000887575">
    <property type="component" value="Unassembled WGS sequence"/>
</dbReference>
<feature type="region of interest" description="Disordered" evidence="1">
    <location>
        <begin position="253"/>
        <end position="276"/>
    </location>
</feature>
<feature type="transmembrane region" description="Helical" evidence="2">
    <location>
        <begin position="155"/>
        <end position="188"/>
    </location>
</feature>
<keyword evidence="3" id="KW-0732">Signal</keyword>
<dbReference type="SUPFAM" id="SSF81321">
    <property type="entry name" value="Family A G protein-coupled receptor-like"/>
    <property type="match status" value="1"/>
</dbReference>
<dbReference type="Pfam" id="PF10326">
    <property type="entry name" value="7TM_GPCR_Str"/>
    <property type="match status" value="1"/>
</dbReference>
<dbReference type="InterPro" id="IPR019428">
    <property type="entry name" value="7TM_GPCR_serpentine_rcpt_Str"/>
</dbReference>